<name>A0A835WAI7_CHLIN</name>
<dbReference type="Proteomes" id="UP000650467">
    <property type="component" value="Unassembled WGS sequence"/>
</dbReference>
<feature type="compositionally biased region" description="Low complexity" evidence="1">
    <location>
        <begin position="185"/>
        <end position="200"/>
    </location>
</feature>
<dbReference type="InterPro" id="IPR019138">
    <property type="entry name" value="De-etiolated_protein_1_Det1"/>
</dbReference>
<gene>
    <name evidence="2" type="ORF">HXX76_002150</name>
</gene>
<dbReference type="AlphaFoldDB" id="A0A835WAI7"/>
<evidence type="ECO:0000256" key="1">
    <source>
        <dbReference type="SAM" id="MobiDB-lite"/>
    </source>
</evidence>
<proteinExistence type="predicted"/>
<dbReference type="OrthoDB" id="18339at2759"/>
<dbReference type="PANTHER" id="PTHR13374:SF3">
    <property type="entry name" value="DET1 HOMOLOG"/>
    <property type="match status" value="1"/>
</dbReference>
<dbReference type="GO" id="GO:0005634">
    <property type="term" value="C:nucleus"/>
    <property type="evidence" value="ECO:0007669"/>
    <property type="project" value="TreeGrafter"/>
</dbReference>
<organism evidence="2 3">
    <name type="scientific">Chlamydomonas incerta</name>
    <dbReference type="NCBI Taxonomy" id="51695"/>
    <lineage>
        <taxon>Eukaryota</taxon>
        <taxon>Viridiplantae</taxon>
        <taxon>Chlorophyta</taxon>
        <taxon>core chlorophytes</taxon>
        <taxon>Chlorophyceae</taxon>
        <taxon>CS clade</taxon>
        <taxon>Chlamydomonadales</taxon>
        <taxon>Chlamydomonadaceae</taxon>
        <taxon>Chlamydomonas</taxon>
    </lineage>
</organism>
<feature type="region of interest" description="Disordered" evidence="1">
    <location>
        <begin position="179"/>
        <end position="200"/>
    </location>
</feature>
<feature type="compositionally biased region" description="Gly residues" evidence="1">
    <location>
        <begin position="514"/>
        <end position="526"/>
    </location>
</feature>
<dbReference type="GO" id="GO:0031461">
    <property type="term" value="C:cullin-RING ubiquitin ligase complex"/>
    <property type="evidence" value="ECO:0007669"/>
    <property type="project" value="TreeGrafter"/>
</dbReference>
<protein>
    <submittedName>
        <fullName evidence="2">Uncharacterized protein</fullName>
    </submittedName>
</protein>
<evidence type="ECO:0000313" key="2">
    <source>
        <dbReference type="EMBL" id="KAG2443807.1"/>
    </source>
</evidence>
<dbReference type="GO" id="GO:0031625">
    <property type="term" value="F:ubiquitin protein ligase binding"/>
    <property type="evidence" value="ECO:0007669"/>
    <property type="project" value="TreeGrafter"/>
</dbReference>
<dbReference type="GO" id="GO:0032436">
    <property type="term" value="P:positive regulation of proteasomal ubiquitin-dependent protein catabolic process"/>
    <property type="evidence" value="ECO:0007669"/>
    <property type="project" value="TreeGrafter"/>
</dbReference>
<accession>A0A835WAI7</accession>
<reference evidence="2" key="1">
    <citation type="journal article" date="2020" name="bioRxiv">
        <title>Comparative genomics of Chlamydomonas.</title>
        <authorList>
            <person name="Craig R.J."/>
            <person name="Hasan A.R."/>
            <person name="Ness R.W."/>
            <person name="Keightley P.D."/>
        </authorList>
    </citation>
    <scope>NUCLEOTIDE SEQUENCE</scope>
    <source>
        <strain evidence="2">SAG 7.73</strain>
    </source>
</reference>
<feature type="compositionally biased region" description="Low complexity" evidence="1">
    <location>
        <begin position="527"/>
        <end position="536"/>
    </location>
</feature>
<comment type="caution">
    <text evidence="2">The sequence shown here is derived from an EMBL/GenBank/DDBJ whole genome shotgun (WGS) entry which is preliminary data.</text>
</comment>
<evidence type="ECO:0000313" key="3">
    <source>
        <dbReference type="Proteomes" id="UP000650467"/>
    </source>
</evidence>
<feature type="region of interest" description="Disordered" evidence="1">
    <location>
        <begin position="430"/>
        <end position="461"/>
    </location>
</feature>
<dbReference type="GO" id="GO:0016567">
    <property type="term" value="P:protein ubiquitination"/>
    <property type="evidence" value="ECO:0007669"/>
    <property type="project" value="TreeGrafter"/>
</dbReference>
<dbReference type="GO" id="GO:1990756">
    <property type="term" value="F:ubiquitin-like ligase-substrate adaptor activity"/>
    <property type="evidence" value="ECO:0007669"/>
    <property type="project" value="TreeGrafter"/>
</dbReference>
<dbReference type="EMBL" id="JAEHOC010000003">
    <property type="protein sequence ID" value="KAG2443807.1"/>
    <property type="molecule type" value="Genomic_DNA"/>
</dbReference>
<dbReference type="Pfam" id="PF09737">
    <property type="entry name" value="Det1"/>
    <property type="match status" value="3"/>
</dbReference>
<feature type="compositionally biased region" description="Low complexity" evidence="1">
    <location>
        <begin position="430"/>
        <end position="442"/>
    </location>
</feature>
<keyword evidence="3" id="KW-1185">Reference proteome</keyword>
<feature type="region of interest" description="Disordered" evidence="1">
    <location>
        <begin position="511"/>
        <end position="542"/>
    </location>
</feature>
<dbReference type="PANTHER" id="PTHR13374">
    <property type="entry name" value="DET1 HOMOLOG DE-ETIOLATED-1 HOMOLOG"/>
    <property type="match status" value="1"/>
</dbReference>
<sequence length="865" mass="84965">MAGGSLLLLASHSPYTPPPPAAAAAAAAALDPLAALPTAASINLHLVRLADGVRVGGSRLEGELVDLSGRPASLGVCTHEDLICVLAVRSQVVHLLQVLRGGEEVLPVRCLGPHVREDDDLVLRTADEAEERWRRQRAAEREAAAAAAAAAGRASLPGGAVAGLDAVLGCGGGGSAGGGVGAGASSGAAGPAAGPTGQAAAPGAAAGALAAAPQAGGGGAHPVMPPMRRSMNGDLVRGDLHMGAFAAHTHSHQHQHHPAYAQHYANGGGPGAGGAVAAGAAGGSGASGLGGRPPRATPAVYATAAAGAAATAATAGSAGGMAGRSGGLRGGYLSRAGRGGPSLAGPLPSAPGLQPAGAVATGAAAVAGHAAAPPVAGVLYPPRAPETAGNGVALGGANGAAQGVVSVAVAAADREALAAQQAAARQAARQQQLEQLAAQAGPGAPPPPPMRRSVPGTAAAGATAHAAGGALQSGLAQAGPGAAAGDFAAAAARAHRGTGHAAAAGHPHLQHVGAAGGTHAGGGAAGGQHPPHHATGAGLGGGSAAGGAGAGAAAGAGEDGGEGCCMTGIKQRLLAHLYSNCLAAANNNPRRLQREAMSLFRQIDTYRSLIMRKVYLLDRRHLLIDWRTPAAADLGGPPAAAAGGAAGAGGPGAPPGQFLLLFDLQTTRVVAFKPSLQADRVVESYLRNATAALPGPWAEALAPWDRYNYDSALSAARAKMAPPARTAAAATAAAAASTAAPPTADGVVDRAGAARKLLQLLPPATAVSELSPSPYLDPTMYNYDDRAISLNIRTRPSLEQPISFRPRNRPDRAGFRLEPGPYEAMVVRDRRLARSVSYLVHPDVPFVMSVFSVFQQTSLNINFRV</sequence>
<feature type="compositionally biased region" description="Low complexity" evidence="1">
    <location>
        <begin position="451"/>
        <end position="461"/>
    </location>
</feature>